<reference evidence="2" key="1">
    <citation type="submission" date="2022-11" db="UniProtKB">
        <authorList>
            <consortium name="WormBaseParasite"/>
        </authorList>
    </citation>
    <scope>IDENTIFICATION</scope>
</reference>
<dbReference type="WBParaSite" id="nRc.2.0.1.t18344-RA">
    <property type="protein sequence ID" value="nRc.2.0.1.t18344-RA"/>
    <property type="gene ID" value="nRc.2.0.1.g18344"/>
</dbReference>
<protein>
    <submittedName>
        <fullName evidence="2">Uncharacterized protein</fullName>
    </submittedName>
</protein>
<dbReference type="AlphaFoldDB" id="A0A915IW85"/>
<sequence length="122" mass="13555">MVLINFFGHIRVRITMAVHIHTSNASLAYFRSHFRTTYYEPQPPVLPDVTALILCWVAGLWDEELVIVDAVQTAHFALLPTGLPSDRLSLVPPQIPPPGTNWLLPLSTQTYTTSSHHGNAAN</sequence>
<name>A0A915IW85_ROMCU</name>
<keyword evidence="1" id="KW-1185">Reference proteome</keyword>
<accession>A0A915IW85</accession>
<dbReference type="Proteomes" id="UP000887565">
    <property type="component" value="Unplaced"/>
</dbReference>
<evidence type="ECO:0000313" key="1">
    <source>
        <dbReference type="Proteomes" id="UP000887565"/>
    </source>
</evidence>
<proteinExistence type="predicted"/>
<evidence type="ECO:0000313" key="2">
    <source>
        <dbReference type="WBParaSite" id="nRc.2.0.1.t18344-RA"/>
    </source>
</evidence>
<organism evidence="1 2">
    <name type="scientific">Romanomermis culicivorax</name>
    <name type="common">Nematode worm</name>
    <dbReference type="NCBI Taxonomy" id="13658"/>
    <lineage>
        <taxon>Eukaryota</taxon>
        <taxon>Metazoa</taxon>
        <taxon>Ecdysozoa</taxon>
        <taxon>Nematoda</taxon>
        <taxon>Enoplea</taxon>
        <taxon>Dorylaimia</taxon>
        <taxon>Mermithida</taxon>
        <taxon>Mermithoidea</taxon>
        <taxon>Mermithidae</taxon>
        <taxon>Romanomermis</taxon>
    </lineage>
</organism>